<feature type="repeat" description="PPR" evidence="2">
    <location>
        <begin position="253"/>
        <end position="287"/>
    </location>
</feature>
<keyword evidence="3" id="KW-1185">Reference proteome</keyword>
<reference evidence="4" key="1">
    <citation type="submission" date="2025-08" db="UniProtKB">
        <authorList>
            <consortium name="RefSeq"/>
        </authorList>
    </citation>
    <scope>IDENTIFICATION</scope>
    <source>
        <tissue evidence="4">Leaf</tissue>
    </source>
</reference>
<dbReference type="OrthoDB" id="185373at2759"/>
<dbReference type="Pfam" id="PF13041">
    <property type="entry name" value="PPR_2"/>
    <property type="match status" value="2"/>
</dbReference>
<dbReference type="Pfam" id="PF20431">
    <property type="entry name" value="E_motif"/>
    <property type="match status" value="1"/>
</dbReference>
<sequence length="435" mass="48849">MVQPTIPPYSYSGLFRFTIRPFNSWALALKNASSPRKALDLYSQMHRRSIPFDSFSILFMLNSCAPLHNSNLIAHLHSHILKLGFISHVYVATSLLRAYVLASFNYARKLFDETPERNVVTWNIMITGYSRSGDINKAHALFEAMPLRDVASWSAMIAAFMNNGKLNSGFSCFREMVASERYKPDQLTVGLALGGCAHMGSLGLLVGKSVHGFMVKNGWGLDVKIGTILVDMYAKCGLLKLACIVFNLMQQRNVMTWTALICGFAQHGYSEEALSFFEAMQDIGVRPNELTFTGILNACAHRGLVEEGRKYFNMIEQNGLEARIQHYGCMVDLFGKAGLLEEAYQLITTMKVEPNVVIWGSFLSGCKEHKQFEIAERVTKQLLERIEPESDAGVYSLICDLYVLNGKWDDAERVRKVMVGQNVRKVRGSSFITRS</sequence>
<keyword evidence="1" id="KW-0677">Repeat</keyword>
<evidence type="ECO:0000313" key="3">
    <source>
        <dbReference type="Proteomes" id="UP000504621"/>
    </source>
</evidence>
<dbReference type="InterPro" id="IPR046960">
    <property type="entry name" value="PPR_At4g14850-like_plant"/>
</dbReference>
<organism evidence="3 4">
    <name type="scientific">Herrania umbratica</name>
    <dbReference type="NCBI Taxonomy" id="108875"/>
    <lineage>
        <taxon>Eukaryota</taxon>
        <taxon>Viridiplantae</taxon>
        <taxon>Streptophyta</taxon>
        <taxon>Embryophyta</taxon>
        <taxon>Tracheophyta</taxon>
        <taxon>Spermatophyta</taxon>
        <taxon>Magnoliopsida</taxon>
        <taxon>eudicotyledons</taxon>
        <taxon>Gunneridae</taxon>
        <taxon>Pentapetalae</taxon>
        <taxon>rosids</taxon>
        <taxon>malvids</taxon>
        <taxon>Malvales</taxon>
        <taxon>Malvaceae</taxon>
        <taxon>Byttnerioideae</taxon>
        <taxon>Herrania</taxon>
    </lineage>
</organism>
<dbReference type="GeneID" id="110428664"/>
<dbReference type="InterPro" id="IPR046848">
    <property type="entry name" value="E_motif"/>
</dbReference>
<proteinExistence type="predicted"/>
<dbReference type="InterPro" id="IPR002885">
    <property type="entry name" value="PPR_rpt"/>
</dbReference>
<dbReference type="AlphaFoldDB" id="A0A6J1BL87"/>
<dbReference type="Gene3D" id="1.25.40.10">
    <property type="entry name" value="Tetratricopeptide repeat domain"/>
    <property type="match status" value="3"/>
</dbReference>
<accession>A0A6J1BL87</accession>
<evidence type="ECO:0000256" key="2">
    <source>
        <dbReference type="PROSITE-ProRule" id="PRU00708"/>
    </source>
</evidence>
<dbReference type="PROSITE" id="PS51375">
    <property type="entry name" value="PPR"/>
    <property type="match status" value="3"/>
</dbReference>
<dbReference type="PANTHER" id="PTHR47926:SF452">
    <property type="entry name" value="PENTATRICOPEPTIDE REPEAT-CONTAINING PROTEIN"/>
    <property type="match status" value="1"/>
</dbReference>
<dbReference type="InterPro" id="IPR011990">
    <property type="entry name" value="TPR-like_helical_dom_sf"/>
</dbReference>
<dbReference type="GO" id="GO:0003723">
    <property type="term" value="F:RNA binding"/>
    <property type="evidence" value="ECO:0007669"/>
    <property type="project" value="InterPro"/>
</dbReference>
<gene>
    <name evidence="4" type="primary">LOC110428664</name>
</gene>
<feature type="repeat" description="PPR" evidence="2">
    <location>
        <begin position="118"/>
        <end position="152"/>
    </location>
</feature>
<dbReference type="FunFam" id="1.25.40.10:FF:000790">
    <property type="entry name" value="Pentatricopeptide repeat-containing protein"/>
    <property type="match status" value="1"/>
</dbReference>
<evidence type="ECO:0000313" key="4">
    <source>
        <dbReference type="RefSeq" id="XP_021300231.1"/>
    </source>
</evidence>
<dbReference type="GO" id="GO:0009451">
    <property type="term" value="P:RNA modification"/>
    <property type="evidence" value="ECO:0007669"/>
    <property type="project" value="InterPro"/>
</dbReference>
<protein>
    <submittedName>
        <fullName evidence="4">Pentatricopeptide repeat-containing protein At1g33350-like</fullName>
    </submittedName>
</protein>
<dbReference type="RefSeq" id="XP_021300231.1">
    <property type="nucleotide sequence ID" value="XM_021444556.1"/>
</dbReference>
<evidence type="ECO:0000256" key="1">
    <source>
        <dbReference type="ARBA" id="ARBA00022737"/>
    </source>
</evidence>
<dbReference type="PANTHER" id="PTHR47926">
    <property type="entry name" value="PENTATRICOPEPTIDE REPEAT-CONTAINING PROTEIN"/>
    <property type="match status" value="1"/>
</dbReference>
<name>A0A6J1BL87_9ROSI</name>
<feature type="repeat" description="PPR" evidence="2">
    <location>
        <begin position="288"/>
        <end position="322"/>
    </location>
</feature>
<dbReference type="Pfam" id="PF01535">
    <property type="entry name" value="PPR"/>
    <property type="match status" value="2"/>
</dbReference>
<dbReference type="NCBIfam" id="TIGR00756">
    <property type="entry name" value="PPR"/>
    <property type="match status" value="4"/>
</dbReference>
<dbReference type="Proteomes" id="UP000504621">
    <property type="component" value="Unplaced"/>
</dbReference>